<evidence type="ECO:0000256" key="1">
    <source>
        <dbReference type="ARBA" id="ARBA00022723"/>
    </source>
</evidence>
<evidence type="ECO:0000256" key="3">
    <source>
        <dbReference type="ARBA" id="ARBA00022833"/>
    </source>
</evidence>
<dbReference type="PANTHER" id="PTHR33823:SF4">
    <property type="entry name" value="GENERAL STRESS PROTEIN 16O"/>
    <property type="match status" value="1"/>
</dbReference>
<name>A0A1F8FAA7_9BACT</name>
<dbReference type="Pfam" id="PF01258">
    <property type="entry name" value="zf-dskA_traR"/>
    <property type="match status" value="1"/>
</dbReference>
<keyword evidence="3" id="KW-0862">Zinc</keyword>
<gene>
    <name evidence="6" type="ORF">A3C61_00180</name>
</gene>
<feature type="zinc finger region" description="dksA C4-type" evidence="4">
    <location>
        <begin position="91"/>
        <end position="115"/>
    </location>
</feature>
<evidence type="ECO:0000256" key="2">
    <source>
        <dbReference type="ARBA" id="ARBA00022771"/>
    </source>
</evidence>
<accession>A0A1F8FAA7</accession>
<proteinExistence type="predicted"/>
<keyword evidence="2" id="KW-0863">Zinc-finger</keyword>
<comment type="caution">
    <text evidence="6">The sequence shown here is derived from an EMBL/GenBank/DDBJ whole genome shotgun (WGS) entry which is preliminary data.</text>
</comment>
<dbReference type="GO" id="GO:0008270">
    <property type="term" value="F:zinc ion binding"/>
    <property type="evidence" value="ECO:0007669"/>
    <property type="project" value="UniProtKB-KW"/>
</dbReference>
<reference evidence="6 7" key="1">
    <citation type="journal article" date="2016" name="Nat. Commun.">
        <title>Thousands of microbial genomes shed light on interconnected biogeochemical processes in an aquifer system.</title>
        <authorList>
            <person name="Anantharaman K."/>
            <person name="Brown C.T."/>
            <person name="Hug L.A."/>
            <person name="Sharon I."/>
            <person name="Castelle C.J."/>
            <person name="Probst A.J."/>
            <person name="Thomas B.C."/>
            <person name="Singh A."/>
            <person name="Wilkins M.J."/>
            <person name="Karaoz U."/>
            <person name="Brodie E.L."/>
            <person name="Williams K.H."/>
            <person name="Hubbard S.S."/>
            <person name="Banfield J.F."/>
        </authorList>
    </citation>
    <scope>NUCLEOTIDE SEQUENCE [LARGE SCALE GENOMIC DNA]</scope>
</reference>
<keyword evidence="1" id="KW-0479">Metal-binding</keyword>
<sequence>MTKDELQKLTDNLNKELIEIDKELSDIASENPLVRGDFEVKVQDMGPTQEDAAQEAGELDRNQALVDSLERRRKEIVDTLEKIKAGSYGKCETCSADIGLARLKAISVASLCISCAQKSKI</sequence>
<dbReference type="EMBL" id="MGJO01000003">
    <property type="protein sequence ID" value="OGN10073.1"/>
    <property type="molecule type" value="Genomic_DNA"/>
</dbReference>
<dbReference type="SUPFAM" id="SSF57716">
    <property type="entry name" value="Glucocorticoid receptor-like (DNA-binding domain)"/>
    <property type="match status" value="1"/>
</dbReference>
<dbReference type="Proteomes" id="UP000178908">
    <property type="component" value="Unassembled WGS sequence"/>
</dbReference>
<dbReference type="InterPro" id="IPR000962">
    <property type="entry name" value="Znf_DskA_TraR"/>
</dbReference>
<evidence type="ECO:0000256" key="4">
    <source>
        <dbReference type="PROSITE-ProRule" id="PRU00510"/>
    </source>
</evidence>
<evidence type="ECO:0000313" key="7">
    <source>
        <dbReference type="Proteomes" id="UP000178908"/>
    </source>
</evidence>
<dbReference type="PROSITE" id="PS51128">
    <property type="entry name" value="ZF_DKSA_2"/>
    <property type="match status" value="1"/>
</dbReference>
<evidence type="ECO:0000313" key="6">
    <source>
        <dbReference type="EMBL" id="OGN10073.1"/>
    </source>
</evidence>
<organism evidence="6 7">
    <name type="scientific">Candidatus Yanofskybacteria bacterium RIFCSPHIGHO2_02_FULL_39_10</name>
    <dbReference type="NCBI Taxonomy" id="1802674"/>
    <lineage>
        <taxon>Bacteria</taxon>
        <taxon>Candidatus Yanofskyibacteriota</taxon>
    </lineage>
</organism>
<dbReference type="Gene3D" id="1.20.120.910">
    <property type="entry name" value="DksA, coiled-coil domain"/>
    <property type="match status" value="1"/>
</dbReference>
<feature type="domain" description="Zinc finger DksA/TraR C4-type" evidence="5">
    <location>
        <begin position="86"/>
        <end position="119"/>
    </location>
</feature>
<evidence type="ECO:0000259" key="5">
    <source>
        <dbReference type="Pfam" id="PF01258"/>
    </source>
</evidence>
<protein>
    <recommendedName>
        <fullName evidence="5">Zinc finger DksA/TraR C4-type domain-containing protein</fullName>
    </recommendedName>
</protein>
<dbReference type="AlphaFoldDB" id="A0A1F8FAA7"/>
<dbReference type="PANTHER" id="PTHR33823">
    <property type="entry name" value="RNA POLYMERASE-BINDING TRANSCRIPTION FACTOR DKSA-RELATED"/>
    <property type="match status" value="1"/>
</dbReference>